<comment type="caution">
    <text evidence="1">The sequence shown here is derived from an EMBL/GenBank/DDBJ whole genome shotgun (WGS) entry which is preliminary data.</text>
</comment>
<dbReference type="EMBL" id="CM047739">
    <property type="protein sequence ID" value="KAJ0042754.1"/>
    <property type="molecule type" value="Genomic_DNA"/>
</dbReference>
<dbReference type="Proteomes" id="UP001163603">
    <property type="component" value="Chromosome 4"/>
</dbReference>
<name>A0ACC0YYD7_9ROSI</name>
<organism evidence="1 2">
    <name type="scientific">Pistacia integerrima</name>
    <dbReference type="NCBI Taxonomy" id="434235"/>
    <lineage>
        <taxon>Eukaryota</taxon>
        <taxon>Viridiplantae</taxon>
        <taxon>Streptophyta</taxon>
        <taxon>Embryophyta</taxon>
        <taxon>Tracheophyta</taxon>
        <taxon>Spermatophyta</taxon>
        <taxon>Magnoliopsida</taxon>
        <taxon>eudicotyledons</taxon>
        <taxon>Gunneridae</taxon>
        <taxon>Pentapetalae</taxon>
        <taxon>rosids</taxon>
        <taxon>malvids</taxon>
        <taxon>Sapindales</taxon>
        <taxon>Anacardiaceae</taxon>
        <taxon>Pistacia</taxon>
    </lineage>
</organism>
<proteinExistence type="predicted"/>
<reference evidence="2" key="1">
    <citation type="journal article" date="2023" name="G3 (Bethesda)">
        <title>Genome assembly and association tests identify interacting loci associated with vigor, precocity, and sex in interspecific pistachio rootstocks.</title>
        <authorList>
            <person name="Palmer W."/>
            <person name="Jacygrad E."/>
            <person name="Sagayaradj S."/>
            <person name="Cavanaugh K."/>
            <person name="Han R."/>
            <person name="Bertier L."/>
            <person name="Beede B."/>
            <person name="Kafkas S."/>
            <person name="Golino D."/>
            <person name="Preece J."/>
            <person name="Michelmore R."/>
        </authorList>
    </citation>
    <scope>NUCLEOTIDE SEQUENCE [LARGE SCALE GENOMIC DNA]</scope>
</reference>
<keyword evidence="2" id="KW-1185">Reference proteome</keyword>
<evidence type="ECO:0000313" key="1">
    <source>
        <dbReference type="EMBL" id="KAJ0042754.1"/>
    </source>
</evidence>
<accession>A0ACC0YYD7</accession>
<evidence type="ECO:0000313" key="2">
    <source>
        <dbReference type="Proteomes" id="UP001163603"/>
    </source>
</evidence>
<sequence>MPGKRSSANYVCLSLSKAIPENPFFPALNSLQLLFTEMVLPIVFLAFFLCNCLSFVASLNDEGFALLSFKQAVQNFPEGYLNSWKNSDDSPCGSYNWKGVTCREGKVVALSISNQNLSGLLPPGLGKLYSLHRLNLRNNNFHGSLPLELFNASSLQSLVLSGNSFSGPVPTQIGTLTNLQVLDLSQNAFSGSIPSSLVQCKRLKALVLNNNSLNGSLSDGFGTNLTTLQKLNLSFNNLSGLIPNDIGQFSSLNGTLDLSHNHFSGSVPATLGYLGEKVFVDLSYNNLSGPIPQDPAVFSLGPSAFIGNPLLCGLPLKVLCPPGALDPYSKPYPSDPSSKPKEVHHSSSSAVIAAVSIATIVGICTIGLLLYHKYKNACACKWGDGVGSSPFEEKLTLRQKISCFIKNDLETLSEVMEQYEFVPLDSQVDFDLERLLIASAFLLGKSRIGIVYKVVMNNGPTVAVRRLGHGGWQRFKEFQTEVEAIGKIRHPNIVSLRAYFWSVEEKLLIYDYIPNGDLATTLHGNAGMLPYRPLSWPVRLRIIKGIARGLAFLHEFSPRKYVHGDLRPSNILLGQNMEPLISDFGLCRLANIAEESQAAQCEQTTTGTPKRSSTPEQSSPFEFTAINATLSRSYYQAPEVSKVRKPTQKWDVYSYGVILLEMISGKPPMIQIGSLEMNLVQWIHLMLEDGTLMIDILDPLLARELNKEDEIAAVLKIALACVCKSPDKRPSMRHVFDSLDRLTSCINQQDMLDEVAKFTQ</sequence>
<gene>
    <name evidence="1" type="ORF">Pint_18717</name>
</gene>
<protein>
    <submittedName>
        <fullName evidence="1">Uncharacterized protein</fullName>
    </submittedName>
</protein>